<dbReference type="EMBL" id="BQNB010018098">
    <property type="protein sequence ID" value="GJT70667.1"/>
    <property type="molecule type" value="Genomic_DNA"/>
</dbReference>
<name>A0ABQ5G4V3_9ASTR</name>
<proteinExistence type="predicted"/>
<comment type="caution">
    <text evidence="2">The sequence shown here is derived from an EMBL/GenBank/DDBJ whole genome shotgun (WGS) entry which is preliminary data.</text>
</comment>
<evidence type="ECO:0000256" key="1">
    <source>
        <dbReference type="SAM" id="MobiDB-lite"/>
    </source>
</evidence>
<organism evidence="2 3">
    <name type="scientific">Tanacetum coccineum</name>
    <dbReference type="NCBI Taxonomy" id="301880"/>
    <lineage>
        <taxon>Eukaryota</taxon>
        <taxon>Viridiplantae</taxon>
        <taxon>Streptophyta</taxon>
        <taxon>Embryophyta</taxon>
        <taxon>Tracheophyta</taxon>
        <taxon>Spermatophyta</taxon>
        <taxon>Magnoliopsida</taxon>
        <taxon>eudicotyledons</taxon>
        <taxon>Gunneridae</taxon>
        <taxon>Pentapetalae</taxon>
        <taxon>asterids</taxon>
        <taxon>campanulids</taxon>
        <taxon>Asterales</taxon>
        <taxon>Asteraceae</taxon>
        <taxon>Asteroideae</taxon>
        <taxon>Anthemideae</taxon>
        <taxon>Anthemidinae</taxon>
        <taxon>Tanacetum</taxon>
    </lineage>
</organism>
<sequence>MKRPTKGYLGQEVALFPTMLDITKPSSSPFRITSSPSPTHSPIPLPSPTHSPTPSPLPEPSTQHSPGALPLHATKTTIPI</sequence>
<reference evidence="2" key="1">
    <citation type="journal article" date="2022" name="Int. J. Mol. Sci.">
        <title>Draft Genome of Tanacetum Coccineum: Genomic Comparison of Closely Related Tanacetum-Family Plants.</title>
        <authorList>
            <person name="Yamashiro T."/>
            <person name="Shiraishi A."/>
            <person name="Nakayama K."/>
            <person name="Satake H."/>
        </authorList>
    </citation>
    <scope>NUCLEOTIDE SEQUENCE</scope>
</reference>
<feature type="compositionally biased region" description="Low complexity" evidence="1">
    <location>
        <begin position="25"/>
        <end position="38"/>
    </location>
</feature>
<protein>
    <submittedName>
        <fullName evidence="2">Uncharacterized protein</fullName>
    </submittedName>
</protein>
<evidence type="ECO:0000313" key="3">
    <source>
        <dbReference type="Proteomes" id="UP001151760"/>
    </source>
</evidence>
<accession>A0ABQ5G4V3</accession>
<dbReference type="Proteomes" id="UP001151760">
    <property type="component" value="Unassembled WGS sequence"/>
</dbReference>
<keyword evidence="3" id="KW-1185">Reference proteome</keyword>
<reference evidence="2" key="2">
    <citation type="submission" date="2022-01" db="EMBL/GenBank/DDBJ databases">
        <authorList>
            <person name="Yamashiro T."/>
            <person name="Shiraishi A."/>
            <person name="Satake H."/>
            <person name="Nakayama K."/>
        </authorList>
    </citation>
    <scope>NUCLEOTIDE SEQUENCE</scope>
</reference>
<feature type="compositionally biased region" description="Pro residues" evidence="1">
    <location>
        <begin position="39"/>
        <end position="59"/>
    </location>
</feature>
<feature type="region of interest" description="Disordered" evidence="1">
    <location>
        <begin position="20"/>
        <end position="80"/>
    </location>
</feature>
<gene>
    <name evidence="2" type="ORF">Tco_1029953</name>
</gene>
<evidence type="ECO:0000313" key="2">
    <source>
        <dbReference type="EMBL" id="GJT70667.1"/>
    </source>
</evidence>